<dbReference type="InterPro" id="IPR036390">
    <property type="entry name" value="WH_DNA-bd_sf"/>
</dbReference>
<accession>A0ABS9E008</accession>
<gene>
    <name evidence="5" type="ORF">L2A60_11225</name>
</gene>
<dbReference type="PANTHER" id="PTHR33164">
    <property type="entry name" value="TRANSCRIPTIONAL REGULATOR, MARR FAMILY"/>
    <property type="match status" value="1"/>
</dbReference>
<dbReference type="InterPro" id="IPR036388">
    <property type="entry name" value="WH-like_DNA-bd_sf"/>
</dbReference>
<keyword evidence="6" id="KW-1185">Reference proteome</keyword>
<dbReference type="Gene3D" id="1.10.10.10">
    <property type="entry name" value="Winged helix-like DNA-binding domain superfamily/Winged helix DNA-binding domain"/>
    <property type="match status" value="1"/>
</dbReference>
<protein>
    <submittedName>
        <fullName evidence="5">MarR family transcriptional regulator</fullName>
    </submittedName>
</protein>
<sequence length="133" mass="14758">MTLSDHDYRTLAEFRYALRRFLSLSETAARSAGLTPRQHQALLAIKGADGAAPIGLGDLAERLALHHNSMVELADRLADSGLVSRIPDSTDRRRVRLALTPAGEEKLAALSAIHLEELRRMRPVLQRLIDRLT</sequence>
<evidence type="ECO:0000256" key="2">
    <source>
        <dbReference type="ARBA" id="ARBA00023125"/>
    </source>
</evidence>
<evidence type="ECO:0000259" key="4">
    <source>
        <dbReference type="PROSITE" id="PS50995"/>
    </source>
</evidence>
<dbReference type="PROSITE" id="PS50995">
    <property type="entry name" value="HTH_MARR_2"/>
    <property type="match status" value="1"/>
</dbReference>
<keyword evidence="3" id="KW-0804">Transcription</keyword>
<evidence type="ECO:0000313" key="5">
    <source>
        <dbReference type="EMBL" id="MCF3947246.1"/>
    </source>
</evidence>
<dbReference type="Proteomes" id="UP001521209">
    <property type="component" value="Unassembled WGS sequence"/>
</dbReference>
<dbReference type="SUPFAM" id="SSF46785">
    <property type="entry name" value="Winged helix' DNA-binding domain"/>
    <property type="match status" value="1"/>
</dbReference>
<name>A0ABS9E008_9PROT</name>
<evidence type="ECO:0000256" key="1">
    <source>
        <dbReference type="ARBA" id="ARBA00023015"/>
    </source>
</evidence>
<dbReference type="PROSITE" id="PS01117">
    <property type="entry name" value="HTH_MARR_1"/>
    <property type="match status" value="1"/>
</dbReference>
<organism evidence="5 6">
    <name type="scientific">Acidiphilium iwatense</name>
    <dbReference type="NCBI Taxonomy" id="768198"/>
    <lineage>
        <taxon>Bacteria</taxon>
        <taxon>Pseudomonadati</taxon>
        <taxon>Pseudomonadota</taxon>
        <taxon>Alphaproteobacteria</taxon>
        <taxon>Acetobacterales</taxon>
        <taxon>Acidocellaceae</taxon>
        <taxon>Acidiphilium</taxon>
    </lineage>
</organism>
<evidence type="ECO:0000256" key="3">
    <source>
        <dbReference type="ARBA" id="ARBA00023163"/>
    </source>
</evidence>
<evidence type="ECO:0000313" key="6">
    <source>
        <dbReference type="Proteomes" id="UP001521209"/>
    </source>
</evidence>
<dbReference type="SMART" id="SM00347">
    <property type="entry name" value="HTH_MARR"/>
    <property type="match status" value="1"/>
</dbReference>
<proteinExistence type="predicted"/>
<dbReference type="InterPro" id="IPR039422">
    <property type="entry name" value="MarR/SlyA-like"/>
</dbReference>
<keyword evidence="1" id="KW-0805">Transcription regulation</keyword>
<feature type="domain" description="HTH marR-type" evidence="4">
    <location>
        <begin position="4"/>
        <end position="133"/>
    </location>
</feature>
<dbReference type="RefSeq" id="WP_235704472.1">
    <property type="nucleotide sequence ID" value="NZ_JAKGBZ010000020.1"/>
</dbReference>
<dbReference type="InterPro" id="IPR000835">
    <property type="entry name" value="HTH_MarR-typ"/>
</dbReference>
<reference evidence="5 6" key="1">
    <citation type="submission" date="2022-01" db="EMBL/GenBank/DDBJ databases">
        <authorList>
            <person name="Won M."/>
            <person name="Kim S.-J."/>
            <person name="Kwon S.-W."/>
        </authorList>
    </citation>
    <scope>NUCLEOTIDE SEQUENCE [LARGE SCALE GENOMIC DNA]</scope>
    <source>
        <strain evidence="5 6">KCTC 23505</strain>
    </source>
</reference>
<comment type="caution">
    <text evidence="5">The sequence shown here is derived from an EMBL/GenBank/DDBJ whole genome shotgun (WGS) entry which is preliminary data.</text>
</comment>
<dbReference type="InterPro" id="IPR023187">
    <property type="entry name" value="Tscrpt_reg_MarR-type_CS"/>
</dbReference>
<dbReference type="PANTHER" id="PTHR33164:SF43">
    <property type="entry name" value="HTH-TYPE TRANSCRIPTIONAL REPRESSOR YETL"/>
    <property type="match status" value="1"/>
</dbReference>
<dbReference type="Pfam" id="PF12802">
    <property type="entry name" value="MarR_2"/>
    <property type="match status" value="1"/>
</dbReference>
<dbReference type="EMBL" id="JAKGBZ010000020">
    <property type="protein sequence ID" value="MCF3947246.1"/>
    <property type="molecule type" value="Genomic_DNA"/>
</dbReference>
<keyword evidence="2" id="KW-0238">DNA-binding</keyword>